<dbReference type="Pfam" id="PF13920">
    <property type="entry name" value="zf-C3HC4_3"/>
    <property type="match status" value="1"/>
</dbReference>
<dbReference type="InterPro" id="IPR001841">
    <property type="entry name" value="Znf_RING"/>
</dbReference>
<evidence type="ECO:0000256" key="5">
    <source>
        <dbReference type="SAM" id="MobiDB-lite"/>
    </source>
</evidence>
<dbReference type="Proteomes" id="UP000070544">
    <property type="component" value="Unassembled WGS sequence"/>
</dbReference>
<dbReference type="PANTHER" id="PTHR46858">
    <property type="entry name" value="OS05G0521000 PROTEIN"/>
    <property type="match status" value="1"/>
</dbReference>
<name>A0A139AZ30_GONPJ</name>
<feature type="region of interest" description="Disordered" evidence="5">
    <location>
        <begin position="400"/>
        <end position="485"/>
    </location>
</feature>
<proteinExistence type="predicted"/>
<organism evidence="7 8">
    <name type="scientific">Gonapodya prolifera (strain JEL478)</name>
    <name type="common">Monoblepharis prolifera</name>
    <dbReference type="NCBI Taxonomy" id="1344416"/>
    <lineage>
        <taxon>Eukaryota</taxon>
        <taxon>Fungi</taxon>
        <taxon>Fungi incertae sedis</taxon>
        <taxon>Chytridiomycota</taxon>
        <taxon>Chytridiomycota incertae sedis</taxon>
        <taxon>Monoblepharidomycetes</taxon>
        <taxon>Monoblepharidales</taxon>
        <taxon>Gonapodyaceae</taxon>
        <taxon>Gonapodya</taxon>
    </lineage>
</organism>
<dbReference type="InterPro" id="IPR013083">
    <property type="entry name" value="Znf_RING/FYVE/PHD"/>
</dbReference>
<keyword evidence="2 4" id="KW-0863">Zinc-finger</keyword>
<evidence type="ECO:0000256" key="2">
    <source>
        <dbReference type="ARBA" id="ARBA00022771"/>
    </source>
</evidence>
<feature type="domain" description="RING-type" evidence="6">
    <location>
        <begin position="533"/>
        <end position="572"/>
    </location>
</feature>
<evidence type="ECO:0000256" key="3">
    <source>
        <dbReference type="ARBA" id="ARBA00022833"/>
    </source>
</evidence>
<dbReference type="GO" id="GO:0016567">
    <property type="term" value="P:protein ubiquitination"/>
    <property type="evidence" value="ECO:0007669"/>
    <property type="project" value="TreeGrafter"/>
</dbReference>
<dbReference type="GO" id="GO:0061630">
    <property type="term" value="F:ubiquitin protein ligase activity"/>
    <property type="evidence" value="ECO:0007669"/>
    <property type="project" value="TreeGrafter"/>
</dbReference>
<evidence type="ECO:0000256" key="4">
    <source>
        <dbReference type="PROSITE-ProRule" id="PRU00175"/>
    </source>
</evidence>
<keyword evidence="3" id="KW-0862">Zinc</keyword>
<dbReference type="OrthoDB" id="1711136at2759"/>
<dbReference type="InterPro" id="IPR036770">
    <property type="entry name" value="Ankyrin_rpt-contain_sf"/>
</dbReference>
<dbReference type="EMBL" id="KQ965732">
    <property type="protein sequence ID" value="KXS21813.1"/>
    <property type="molecule type" value="Genomic_DNA"/>
</dbReference>
<feature type="compositionally biased region" description="Basic and acidic residues" evidence="5">
    <location>
        <begin position="423"/>
        <end position="435"/>
    </location>
</feature>
<dbReference type="Gene3D" id="3.30.40.10">
    <property type="entry name" value="Zinc/RING finger domain, C3HC4 (zinc finger)"/>
    <property type="match status" value="1"/>
</dbReference>
<reference evidence="7 8" key="1">
    <citation type="journal article" date="2015" name="Genome Biol. Evol.">
        <title>Phylogenomic analyses indicate that early fungi evolved digesting cell walls of algal ancestors of land plants.</title>
        <authorList>
            <person name="Chang Y."/>
            <person name="Wang S."/>
            <person name="Sekimoto S."/>
            <person name="Aerts A.L."/>
            <person name="Choi C."/>
            <person name="Clum A."/>
            <person name="LaButti K.M."/>
            <person name="Lindquist E.A."/>
            <person name="Yee Ngan C."/>
            <person name="Ohm R.A."/>
            <person name="Salamov A.A."/>
            <person name="Grigoriev I.V."/>
            <person name="Spatafora J.W."/>
            <person name="Berbee M.L."/>
        </authorList>
    </citation>
    <scope>NUCLEOTIDE SEQUENCE [LARGE SCALE GENOMIC DNA]</scope>
    <source>
        <strain evidence="7 8">JEL478</strain>
    </source>
</reference>
<protein>
    <recommendedName>
        <fullName evidence="6">RING-type domain-containing protein</fullName>
    </recommendedName>
</protein>
<evidence type="ECO:0000256" key="1">
    <source>
        <dbReference type="ARBA" id="ARBA00022723"/>
    </source>
</evidence>
<feature type="region of interest" description="Disordered" evidence="5">
    <location>
        <begin position="223"/>
        <end position="250"/>
    </location>
</feature>
<accession>A0A139AZ30</accession>
<dbReference type="GO" id="GO:0008270">
    <property type="term" value="F:zinc ion binding"/>
    <property type="evidence" value="ECO:0007669"/>
    <property type="project" value="UniProtKB-KW"/>
</dbReference>
<dbReference type="AlphaFoldDB" id="A0A139AZ30"/>
<keyword evidence="1" id="KW-0479">Metal-binding</keyword>
<evidence type="ECO:0000313" key="8">
    <source>
        <dbReference type="Proteomes" id="UP000070544"/>
    </source>
</evidence>
<dbReference type="STRING" id="1344416.A0A139AZ30"/>
<evidence type="ECO:0000313" key="7">
    <source>
        <dbReference type="EMBL" id="KXS21813.1"/>
    </source>
</evidence>
<evidence type="ECO:0000259" key="6">
    <source>
        <dbReference type="PROSITE" id="PS50089"/>
    </source>
</evidence>
<feature type="compositionally biased region" description="Polar residues" evidence="5">
    <location>
        <begin position="403"/>
        <end position="415"/>
    </location>
</feature>
<dbReference type="PROSITE" id="PS50089">
    <property type="entry name" value="ZF_RING_2"/>
    <property type="match status" value="1"/>
</dbReference>
<sequence>MKTKDITITERLLLEAIEDGRPLVKIHQHLKGSNPNTRKRVVLIWRVLVGDLKVTEQRDTAACESALCLAVMRGRSDVVSALLEAGANPNEPLSWQIPVWSSNWDHVAWEERRWYIFYSYQNALALALLRGSVQFWDGTACSWQQQANRGRFKVGKMGAVTEFVNPATEKSVTDDLEMQPAFDVVAALVKGGARVVEADVERARAMTDKRFVELLEKHVVRNEEEELPPVGNKSQRRRPTPLRMDKSPNPGSMLDSLFNAMSLNGTPSRRTVPSPPSILRGRTVATPASVISSLADMNRDPSPPPYAALHVDRHVPRRSTLPSSNLGGSMEPGQFSHNSSELSDDVDGTIGQAADILGWPHSRVQALARSLNPEEVSVEALIEEAFANLAFSGHEVHPPIPSSAGNFPTPQSVNTPPALPPREVIESSRRPHDTAHASATPELPLRLPPQQTTTSSGDDHANGLVPPPRLPTHARSSSLSTPVAGGHSESVFSALARPAVMVEAAQNLGGRPDGHEKGAKTASGPHQLTPDICVVCMDNPKDTVLVPCGHLAMCYDCAEHLRTTVGVCAVCRQEIMMVVRTYRV</sequence>
<keyword evidence="8" id="KW-1185">Reference proteome</keyword>
<feature type="region of interest" description="Disordered" evidence="5">
    <location>
        <begin position="316"/>
        <end position="344"/>
    </location>
</feature>
<dbReference type="PANTHER" id="PTHR46858:SF5">
    <property type="entry name" value="E3 UBIQUITIN-PROTEIN LIGASE APD1-RELATED"/>
    <property type="match status" value="1"/>
</dbReference>
<dbReference type="SUPFAM" id="SSF57850">
    <property type="entry name" value="RING/U-box"/>
    <property type="match status" value="1"/>
</dbReference>
<gene>
    <name evidence="7" type="ORF">M427DRAFT_151085</name>
</gene>
<dbReference type="Gene3D" id="1.25.40.20">
    <property type="entry name" value="Ankyrin repeat-containing domain"/>
    <property type="match status" value="1"/>
</dbReference>
<dbReference type="SMART" id="SM00184">
    <property type="entry name" value="RING"/>
    <property type="match status" value="1"/>
</dbReference>